<dbReference type="GO" id="GO:0048038">
    <property type="term" value="F:quinone binding"/>
    <property type="evidence" value="ECO:0007669"/>
    <property type="project" value="UniProtKB-KW"/>
</dbReference>
<evidence type="ECO:0000256" key="4">
    <source>
        <dbReference type="ARBA" id="ARBA00022448"/>
    </source>
</evidence>
<dbReference type="GO" id="GO:0050136">
    <property type="term" value="F:NADH dehydrogenase (quinone) (non-electrogenic) activity"/>
    <property type="evidence" value="ECO:0007669"/>
    <property type="project" value="UniProtKB-UniRule"/>
</dbReference>
<evidence type="ECO:0000313" key="11">
    <source>
        <dbReference type="EMBL" id="PZX17891.1"/>
    </source>
</evidence>
<dbReference type="GO" id="GO:0042773">
    <property type="term" value="P:ATP synthesis coupled electron transport"/>
    <property type="evidence" value="ECO:0007669"/>
    <property type="project" value="InterPro"/>
</dbReference>
<keyword evidence="5 10" id="KW-0812">Transmembrane</keyword>
<feature type="transmembrane region" description="Helical" evidence="10">
    <location>
        <begin position="34"/>
        <end position="52"/>
    </location>
</feature>
<dbReference type="InterPro" id="IPR039428">
    <property type="entry name" value="NUOK/Mnh_C1-like"/>
</dbReference>
<keyword evidence="12" id="KW-1185">Reference proteome</keyword>
<evidence type="ECO:0000256" key="1">
    <source>
        <dbReference type="ARBA" id="ARBA00002378"/>
    </source>
</evidence>
<name>A0A2W7NC03_9BACT</name>
<keyword evidence="4 10" id="KW-0813">Transport</keyword>
<comment type="caution">
    <text evidence="11">The sequence shown here is derived from an EMBL/GenBank/DDBJ whole genome shotgun (WGS) entry which is preliminary data.</text>
</comment>
<dbReference type="HAMAP" id="MF_01456">
    <property type="entry name" value="NDH1_NuoK"/>
    <property type="match status" value="1"/>
</dbReference>
<evidence type="ECO:0000256" key="5">
    <source>
        <dbReference type="ARBA" id="ARBA00022692"/>
    </source>
</evidence>
<dbReference type="EC" id="7.1.1.-" evidence="10"/>
<dbReference type="NCBIfam" id="NF004320">
    <property type="entry name" value="PRK05715.1-2"/>
    <property type="match status" value="1"/>
</dbReference>
<reference evidence="11 12" key="1">
    <citation type="submission" date="2018-06" db="EMBL/GenBank/DDBJ databases">
        <title>Genomic Encyclopedia of Archaeal and Bacterial Type Strains, Phase II (KMG-II): from individual species to whole genera.</title>
        <authorList>
            <person name="Goeker M."/>
        </authorList>
    </citation>
    <scope>NUCLEOTIDE SEQUENCE [LARGE SCALE GENOMIC DNA]</scope>
    <source>
        <strain evidence="11 12">DSM 6779</strain>
    </source>
</reference>
<dbReference type="OrthoDB" id="9810120at2"/>
<dbReference type="Pfam" id="PF00420">
    <property type="entry name" value="Oxidored_q2"/>
    <property type="match status" value="1"/>
</dbReference>
<evidence type="ECO:0000256" key="6">
    <source>
        <dbReference type="ARBA" id="ARBA00022719"/>
    </source>
</evidence>
<sequence>MLHTIPLHYFLIVGTLMFFIGVAGFIIRRNLITILMSVELMLNAVNINFLAVNRYLYPHHLEGHFFTLFIVAIAAAEASIAIALIINIYRRFSTIDVDQVSDMKY</sequence>
<keyword evidence="7 10" id="KW-1278">Translocase</keyword>
<evidence type="ECO:0000313" key="12">
    <source>
        <dbReference type="Proteomes" id="UP000249239"/>
    </source>
</evidence>
<keyword evidence="9 10" id="KW-0472">Membrane</keyword>
<dbReference type="EMBL" id="QKZK01000008">
    <property type="protein sequence ID" value="PZX17891.1"/>
    <property type="molecule type" value="Genomic_DNA"/>
</dbReference>
<dbReference type="GO" id="GO:0005886">
    <property type="term" value="C:plasma membrane"/>
    <property type="evidence" value="ECO:0007669"/>
    <property type="project" value="UniProtKB-SubCell"/>
</dbReference>
<evidence type="ECO:0000256" key="7">
    <source>
        <dbReference type="ARBA" id="ARBA00022967"/>
    </source>
</evidence>
<dbReference type="AlphaFoldDB" id="A0A2W7NC03"/>
<comment type="catalytic activity">
    <reaction evidence="10">
        <text>a quinone + NADH + 5 H(+)(in) = a quinol + NAD(+) + 4 H(+)(out)</text>
        <dbReference type="Rhea" id="RHEA:57888"/>
        <dbReference type="ChEBI" id="CHEBI:15378"/>
        <dbReference type="ChEBI" id="CHEBI:24646"/>
        <dbReference type="ChEBI" id="CHEBI:57540"/>
        <dbReference type="ChEBI" id="CHEBI:57945"/>
        <dbReference type="ChEBI" id="CHEBI:132124"/>
    </reaction>
</comment>
<feature type="transmembrane region" description="Helical" evidence="10">
    <location>
        <begin position="64"/>
        <end position="86"/>
    </location>
</feature>
<dbReference type="InterPro" id="IPR001133">
    <property type="entry name" value="NADH_UbQ_OxRdtase_chain4L/K"/>
</dbReference>
<comment type="subunit">
    <text evidence="10">NDH-1 is composed of 14 different subunits. Subunits NuoA, H, J, K, L, M, N constitute the membrane sector of the complex.</text>
</comment>
<proteinExistence type="inferred from homology"/>
<dbReference type="NCBIfam" id="NF004323">
    <property type="entry name" value="PRK05715.1-5"/>
    <property type="match status" value="1"/>
</dbReference>
<comment type="function">
    <text evidence="1">NDH-1 shuttles electrons from NADH, via FMN and iron-sulfur (Fe-S) centers, to quinones in the respiratory chain. The immediate electron acceptor for the enzyme in this species is believed to be ubiquinone. Couples the redox reaction to proton translocation (for every two electrons transferred, four hydrogen ions are translocated across the cytoplasmic membrane), and thus conserves the redox energy in a proton gradient.</text>
</comment>
<evidence type="ECO:0000256" key="9">
    <source>
        <dbReference type="ARBA" id="ARBA00023136"/>
    </source>
</evidence>
<evidence type="ECO:0000256" key="10">
    <source>
        <dbReference type="HAMAP-Rule" id="MF_01456"/>
    </source>
</evidence>
<protein>
    <recommendedName>
        <fullName evidence="10">NADH-quinone oxidoreductase subunit K</fullName>
        <ecNumber evidence="10">7.1.1.-</ecNumber>
    </recommendedName>
    <alternativeName>
        <fullName evidence="10">NADH dehydrogenase I subunit K</fullName>
    </alternativeName>
    <alternativeName>
        <fullName evidence="10">NDH-1 subunit K</fullName>
    </alternativeName>
</protein>
<keyword evidence="6 10" id="KW-0874">Quinone</keyword>
<dbReference type="FunFam" id="1.10.287.3510:FF:000001">
    <property type="entry name" value="NADH-quinone oxidoreductase subunit K"/>
    <property type="match status" value="1"/>
</dbReference>
<evidence type="ECO:0000256" key="3">
    <source>
        <dbReference type="ARBA" id="ARBA00010519"/>
    </source>
</evidence>
<keyword evidence="10" id="KW-1003">Cell membrane</keyword>
<comment type="similarity">
    <text evidence="3 10">Belongs to the complex I subunit 4L family.</text>
</comment>
<dbReference type="Proteomes" id="UP000249239">
    <property type="component" value="Unassembled WGS sequence"/>
</dbReference>
<dbReference type="PANTHER" id="PTHR11434:SF16">
    <property type="entry name" value="NADH-UBIQUINONE OXIDOREDUCTASE CHAIN 4L"/>
    <property type="match status" value="1"/>
</dbReference>
<comment type="function">
    <text evidence="10">NDH-1 shuttles electrons from NADH, via FMN and iron-sulfur (Fe-S) centers, to quinones in the respiratory chain. The immediate electron acceptor for the enzyme in this species is believed to be a menaquinone. Couples the redox reaction to proton translocation (for every two electrons transferred, four hydrogen ions are translocated across the cytoplasmic membrane), and thus conserves the redox energy in a proton gradient.</text>
</comment>
<gene>
    <name evidence="10" type="primary">nuoK</name>
    <name evidence="11" type="ORF">LX69_01304</name>
</gene>
<accession>A0A2W7NC03</accession>
<organism evidence="11 12">
    <name type="scientific">Breznakibacter xylanolyticus</name>
    <dbReference type="NCBI Taxonomy" id="990"/>
    <lineage>
        <taxon>Bacteria</taxon>
        <taxon>Pseudomonadati</taxon>
        <taxon>Bacteroidota</taxon>
        <taxon>Bacteroidia</taxon>
        <taxon>Marinilabiliales</taxon>
        <taxon>Marinilabiliaceae</taxon>
        <taxon>Breznakibacter</taxon>
    </lineage>
</organism>
<evidence type="ECO:0000256" key="8">
    <source>
        <dbReference type="ARBA" id="ARBA00022989"/>
    </source>
</evidence>
<dbReference type="RefSeq" id="WP_111445007.1">
    <property type="nucleotide sequence ID" value="NZ_QKZK01000008.1"/>
</dbReference>
<keyword evidence="10" id="KW-0520">NAD</keyword>
<evidence type="ECO:0000256" key="2">
    <source>
        <dbReference type="ARBA" id="ARBA00004141"/>
    </source>
</evidence>
<dbReference type="PANTHER" id="PTHR11434">
    <property type="entry name" value="NADH-UBIQUINONE OXIDOREDUCTASE SUBUNIT ND4L"/>
    <property type="match status" value="1"/>
</dbReference>
<keyword evidence="8 10" id="KW-1133">Transmembrane helix</keyword>
<comment type="subcellular location">
    <subcellularLocation>
        <location evidence="10">Cell membrane</location>
        <topology evidence="10">Multi-pass membrane protein</topology>
    </subcellularLocation>
    <subcellularLocation>
        <location evidence="2">Membrane</location>
        <topology evidence="2">Multi-pass membrane protein</topology>
    </subcellularLocation>
</comment>
<feature type="transmembrane region" description="Helical" evidence="10">
    <location>
        <begin position="6"/>
        <end position="27"/>
    </location>
</feature>
<dbReference type="GO" id="GO:0030964">
    <property type="term" value="C:NADH dehydrogenase complex"/>
    <property type="evidence" value="ECO:0007669"/>
    <property type="project" value="TreeGrafter"/>
</dbReference>
<dbReference type="Gene3D" id="1.10.287.3510">
    <property type="match status" value="1"/>
</dbReference>